<feature type="binding site" evidence="8">
    <location>
        <begin position="19"/>
        <end position="21"/>
    </location>
    <ligand>
        <name>GTP</name>
        <dbReference type="ChEBI" id="CHEBI:37565"/>
    </ligand>
</feature>
<evidence type="ECO:0000256" key="3">
    <source>
        <dbReference type="ARBA" id="ARBA00022723"/>
    </source>
</evidence>
<keyword evidence="6 8" id="KW-0342">GTP-binding</keyword>
<keyword evidence="5 8" id="KW-0460">Magnesium</keyword>
<feature type="binding site" evidence="8">
    <location>
        <position position="78"/>
    </location>
    <ligand>
        <name>GTP</name>
        <dbReference type="ChEBI" id="CHEBI:37565"/>
    </ligand>
</feature>
<dbReference type="InterPro" id="IPR013482">
    <property type="entry name" value="Molybde_CF_guanTrfase"/>
</dbReference>
<comment type="caution">
    <text evidence="10">The sequence shown here is derived from an EMBL/GenBank/DDBJ whole genome shotgun (WGS) entry which is preliminary data.</text>
</comment>
<feature type="binding site" evidence="8">
    <location>
        <position position="111"/>
    </location>
    <ligand>
        <name>GTP</name>
        <dbReference type="ChEBI" id="CHEBI:37565"/>
    </ligand>
</feature>
<evidence type="ECO:0000256" key="5">
    <source>
        <dbReference type="ARBA" id="ARBA00022842"/>
    </source>
</evidence>
<comment type="catalytic activity">
    <reaction evidence="8">
        <text>Mo-molybdopterin + GTP + H(+) = Mo-molybdopterin guanine dinucleotide + diphosphate</text>
        <dbReference type="Rhea" id="RHEA:34243"/>
        <dbReference type="ChEBI" id="CHEBI:15378"/>
        <dbReference type="ChEBI" id="CHEBI:33019"/>
        <dbReference type="ChEBI" id="CHEBI:37565"/>
        <dbReference type="ChEBI" id="CHEBI:71302"/>
        <dbReference type="ChEBI" id="CHEBI:71310"/>
        <dbReference type="EC" id="2.7.7.77"/>
    </reaction>
</comment>
<keyword evidence="1 8" id="KW-0963">Cytoplasm</keyword>
<dbReference type="OrthoDB" id="9788394at2"/>
<dbReference type="Gene3D" id="3.90.550.10">
    <property type="entry name" value="Spore Coat Polysaccharide Biosynthesis Protein SpsA, Chain A"/>
    <property type="match status" value="1"/>
</dbReference>
<dbReference type="NCBIfam" id="TIGR02665">
    <property type="entry name" value="molyb_mobA"/>
    <property type="match status" value="1"/>
</dbReference>
<comment type="subunit">
    <text evidence="8">Monomer.</text>
</comment>
<dbReference type="GO" id="GO:1902758">
    <property type="term" value="P:bis(molybdopterin guanine dinucleotide)molybdenum biosynthetic process"/>
    <property type="evidence" value="ECO:0007669"/>
    <property type="project" value="TreeGrafter"/>
</dbReference>
<evidence type="ECO:0000256" key="7">
    <source>
        <dbReference type="ARBA" id="ARBA00023150"/>
    </source>
</evidence>
<evidence type="ECO:0000256" key="8">
    <source>
        <dbReference type="HAMAP-Rule" id="MF_00316"/>
    </source>
</evidence>
<dbReference type="PANTHER" id="PTHR19136">
    <property type="entry name" value="MOLYBDENUM COFACTOR GUANYLYLTRANSFERASE"/>
    <property type="match status" value="1"/>
</dbReference>
<gene>
    <name evidence="8" type="primary">mobA</name>
    <name evidence="10" type="ORF">AAV94_11855</name>
</gene>
<comment type="similarity">
    <text evidence="8">Belongs to the MobA family.</text>
</comment>
<feature type="domain" description="MobA-like NTP transferase" evidence="9">
    <location>
        <begin position="16"/>
        <end position="180"/>
    </location>
</feature>
<dbReference type="EMBL" id="LBNQ01000035">
    <property type="protein sequence ID" value="KKW67221.1"/>
    <property type="molecule type" value="Genomic_DNA"/>
</dbReference>
<organism evidence="10 11">
    <name type="scientific">Lampropedia cohaerens</name>
    <dbReference type="NCBI Taxonomy" id="1610491"/>
    <lineage>
        <taxon>Bacteria</taxon>
        <taxon>Pseudomonadati</taxon>
        <taxon>Pseudomonadota</taxon>
        <taxon>Betaproteobacteria</taxon>
        <taxon>Burkholderiales</taxon>
        <taxon>Comamonadaceae</taxon>
        <taxon>Lampropedia</taxon>
    </lineage>
</organism>
<evidence type="ECO:0000256" key="2">
    <source>
        <dbReference type="ARBA" id="ARBA00022679"/>
    </source>
</evidence>
<dbReference type="GO" id="GO:0046872">
    <property type="term" value="F:metal ion binding"/>
    <property type="evidence" value="ECO:0007669"/>
    <property type="project" value="UniProtKB-KW"/>
</dbReference>
<dbReference type="Proteomes" id="UP000050580">
    <property type="component" value="Unassembled WGS sequence"/>
</dbReference>
<dbReference type="HAMAP" id="MF_00316">
    <property type="entry name" value="MobA"/>
    <property type="match status" value="1"/>
</dbReference>
<comment type="subcellular location">
    <subcellularLocation>
        <location evidence="8">Cytoplasm</location>
    </subcellularLocation>
</comment>
<dbReference type="PANTHER" id="PTHR19136:SF81">
    <property type="entry name" value="MOLYBDENUM COFACTOR GUANYLYLTRANSFERASE"/>
    <property type="match status" value="1"/>
</dbReference>
<dbReference type="InterPro" id="IPR029044">
    <property type="entry name" value="Nucleotide-diphossugar_trans"/>
</dbReference>
<dbReference type="PATRIC" id="fig|1610491.3.peg.2537"/>
<dbReference type="AlphaFoldDB" id="A0A0U1PXL2"/>
<dbReference type="STRING" id="1610491.AAV94_11855"/>
<dbReference type="GO" id="GO:0005737">
    <property type="term" value="C:cytoplasm"/>
    <property type="evidence" value="ECO:0007669"/>
    <property type="project" value="UniProtKB-SubCell"/>
</dbReference>
<dbReference type="EC" id="2.7.7.77" evidence="8"/>
<dbReference type="Pfam" id="PF12804">
    <property type="entry name" value="NTP_transf_3"/>
    <property type="match status" value="1"/>
</dbReference>
<keyword evidence="4 8" id="KW-0547">Nucleotide-binding</keyword>
<feature type="binding site" evidence="8">
    <location>
        <position position="111"/>
    </location>
    <ligand>
        <name>Mg(2+)</name>
        <dbReference type="ChEBI" id="CHEBI:18420"/>
    </ligand>
</feature>
<evidence type="ECO:0000256" key="4">
    <source>
        <dbReference type="ARBA" id="ARBA00022741"/>
    </source>
</evidence>
<evidence type="ECO:0000256" key="1">
    <source>
        <dbReference type="ARBA" id="ARBA00022490"/>
    </source>
</evidence>
<proteinExistence type="inferred from homology"/>
<evidence type="ECO:0000313" key="11">
    <source>
        <dbReference type="Proteomes" id="UP000050580"/>
    </source>
</evidence>
<evidence type="ECO:0000259" key="9">
    <source>
        <dbReference type="Pfam" id="PF12804"/>
    </source>
</evidence>
<keyword evidence="7 8" id="KW-0501">Molybdenum cofactor biosynthesis</keyword>
<dbReference type="GO" id="GO:0061603">
    <property type="term" value="F:molybdenum cofactor guanylyltransferase activity"/>
    <property type="evidence" value="ECO:0007669"/>
    <property type="project" value="UniProtKB-EC"/>
</dbReference>
<protein>
    <recommendedName>
        <fullName evidence="8">Molybdenum cofactor guanylyltransferase</fullName>
        <shortName evidence="8">MoCo guanylyltransferase</shortName>
        <ecNumber evidence="8">2.7.7.77</ecNumber>
    </recommendedName>
    <alternativeName>
        <fullName evidence="8">GTP:molybdopterin guanylyltransferase</fullName>
    </alternativeName>
    <alternativeName>
        <fullName evidence="8">Mo-MPT guanylyltransferase</fullName>
    </alternativeName>
    <alternativeName>
        <fullName evidence="8">Molybdopterin guanylyltransferase</fullName>
    </alternativeName>
    <alternativeName>
        <fullName evidence="8">Molybdopterin-guanine dinucleotide synthase</fullName>
        <shortName evidence="8">MGD synthase</shortName>
    </alternativeName>
</protein>
<accession>A0A0U1PXL2</accession>
<dbReference type="GO" id="GO:0005525">
    <property type="term" value="F:GTP binding"/>
    <property type="evidence" value="ECO:0007669"/>
    <property type="project" value="UniProtKB-UniRule"/>
</dbReference>
<evidence type="ECO:0000256" key="6">
    <source>
        <dbReference type="ARBA" id="ARBA00023134"/>
    </source>
</evidence>
<dbReference type="CDD" id="cd02503">
    <property type="entry name" value="MobA"/>
    <property type="match status" value="1"/>
</dbReference>
<comment type="cofactor">
    <cofactor evidence="8">
        <name>Mg(2+)</name>
        <dbReference type="ChEBI" id="CHEBI:18420"/>
    </cofactor>
</comment>
<keyword evidence="2 8" id="KW-0808">Transferase</keyword>
<comment type="caution">
    <text evidence="8">Lacks conserved residue(s) required for the propagation of feature annotation.</text>
</comment>
<name>A0A0U1PXL2_9BURK</name>
<sequence>MVAPAGVAAGGRRIGALILAGGQGRRMGGRNKGLLPLDGLPLVQHVVRAIQPQVGYLAISANDALAQYQALGWPVFPDAQAWQGLGPLAGLASCAPHLPPHLDALLVVPCDTPRLPADLVARLAQTLFTPDAAPAVIAETADGPHPSVLLCRPAMLLGLLARAPVAHQSDLSIRGWLTQHGYERVFFEDAQAFINVNDPATLQRLQRA</sequence>
<dbReference type="InterPro" id="IPR025877">
    <property type="entry name" value="MobA-like_NTP_Trfase"/>
</dbReference>
<reference evidence="10 11" key="1">
    <citation type="submission" date="2015-05" db="EMBL/GenBank/DDBJ databases">
        <title>Draft genome sequence of Lampropedia sp. CT6, isolated from the microbial mat of a hot water spring, located at Manikaran, India.</title>
        <authorList>
            <person name="Tripathi C."/>
            <person name="Rani P."/>
            <person name="Mahato N.K."/>
            <person name="Lal R."/>
        </authorList>
    </citation>
    <scope>NUCLEOTIDE SEQUENCE [LARGE SCALE GENOMIC DNA]</scope>
    <source>
        <strain evidence="10 11">CT6</strain>
    </source>
</reference>
<keyword evidence="11" id="KW-1185">Reference proteome</keyword>
<feature type="binding site" evidence="8">
    <location>
        <position position="32"/>
    </location>
    <ligand>
        <name>GTP</name>
        <dbReference type="ChEBI" id="CHEBI:37565"/>
    </ligand>
</feature>
<comment type="domain">
    <text evidence="8">The N-terminal domain determines nucleotide recognition and specific binding, while the C-terminal domain determines the specific binding to the target protein.</text>
</comment>
<evidence type="ECO:0000313" key="10">
    <source>
        <dbReference type="EMBL" id="KKW67221.1"/>
    </source>
</evidence>
<keyword evidence="3 8" id="KW-0479">Metal-binding</keyword>
<comment type="function">
    <text evidence="8">Transfers a GMP moiety from GTP to Mo-molybdopterin (Mo-MPT) cofactor (Moco or molybdenum cofactor) to form Mo-molybdopterin guanine dinucleotide (Mo-MGD) cofactor.</text>
</comment>
<dbReference type="SUPFAM" id="SSF53448">
    <property type="entry name" value="Nucleotide-diphospho-sugar transferases"/>
    <property type="match status" value="1"/>
</dbReference>